<feature type="chain" id="PRO_5043429688" description="Secreted protein" evidence="1">
    <location>
        <begin position="28"/>
        <end position="73"/>
    </location>
</feature>
<dbReference type="Proteomes" id="UP001362999">
    <property type="component" value="Unassembled WGS sequence"/>
</dbReference>
<proteinExistence type="predicted"/>
<feature type="signal peptide" evidence="1">
    <location>
        <begin position="1"/>
        <end position="27"/>
    </location>
</feature>
<reference evidence="2 3" key="1">
    <citation type="journal article" date="2024" name="J Genomics">
        <title>Draft genome sequencing and assembly of Favolaschia claudopus CIRM-BRFM 2984 isolated from oak limbs.</title>
        <authorList>
            <person name="Navarro D."/>
            <person name="Drula E."/>
            <person name="Chaduli D."/>
            <person name="Cazenave R."/>
            <person name="Ahrendt S."/>
            <person name="Wang J."/>
            <person name="Lipzen A."/>
            <person name="Daum C."/>
            <person name="Barry K."/>
            <person name="Grigoriev I.V."/>
            <person name="Favel A."/>
            <person name="Rosso M.N."/>
            <person name="Martin F."/>
        </authorList>
    </citation>
    <scope>NUCLEOTIDE SEQUENCE [LARGE SCALE GENOMIC DNA]</scope>
    <source>
        <strain evidence="2 3">CIRM-BRFM 2984</strain>
    </source>
</reference>
<evidence type="ECO:0008006" key="4">
    <source>
        <dbReference type="Google" id="ProtNLM"/>
    </source>
</evidence>
<comment type="caution">
    <text evidence="2">The sequence shown here is derived from an EMBL/GenBank/DDBJ whole genome shotgun (WGS) entry which is preliminary data.</text>
</comment>
<organism evidence="2 3">
    <name type="scientific">Favolaschia claudopus</name>
    <dbReference type="NCBI Taxonomy" id="2862362"/>
    <lineage>
        <taxon>Eukaryota</taxon>
        <taxon>Fungi</taxon>
        <taxon>Dikarya</taxon>
        <taxon>Basidiomycota</taxon>
        <taxon>Agaricomycotina</taxon>
        <taxon>Agaricomycetes</taxon>
        <taxon>Agaricomycetidae</taxon>
        <taxon>Agaricales</taxon>
        <taxon>Marasmiineae</taxon>
        <taxon>Mycenaceae</taxon>
        <taxon>Favolaschia</taxon>
    </lineage>
</organism>
<keyword evidence="1" id="KW-0732">Signal</keyword>
<protein>
    <recommendedName>
        <fullName evidence="4">Secreted protein</fullName>
    </recommendedName>
</protein>
<dbReference type="AlphaFoldDB" id="A0AAW0E9D7"/>
<evidence type="ECO:0000256" key="1">
    <source>
        <dbReference type="SAM" id="SignalP"/>
    </source>
</evidence>
<evidence type="ECO:0000313" key="2">
    <source>
        <dbReference type="EMBL" id="KAK7061304.1"/>
    </source>
</evidence>
<evidence type="ECO:0000313" key="3">
    <source>
        <dbReference type="Proteomes" id="UP001362999"/>
    </source>
</evidence>
<name>A0AAW0E9D7_9AGAR</name>
<accession>A0AAW0E9D7</accession>
<keyword evidence="3" id="KW-1185">Reference proteome</keyword>
<dbReference type="EMBL" id="JAWWNJ010000002">
    <property type="protein sequence ID" value="KAK7061304.1"/>
    <property type="molecule type" value="Genomic_DNA"/>
</dbReference>
<sequence length="73" mass="7882">MGRFGKRAWCVSCLLLSFLELTCLCRSRTFTRPLVPPGCGFPGMGLQPSCSLVVGPGLKTFGLNQSTLIFARS</sequence>
<gene>
    <name evidence="2" type="ORF">R3P38DRAFT_2828728</name>
</gene>